<evidence type="ECO:0000256" key="5">
    <source>
        <dbReference type="ARBA" id="ARBA00023235"/>
    </source>
</evidence>
<dbReference type="Pfam" id="PF13623">
    <property type="entry name" value="SurA_N_2"/>
    <property type="match status" value="1"/>
</dbReference>
<comment type="caution">
    <text evidence="8">The sequence shown here is derived from an EMBL/GenBank/DDBJ whole genome shotgun (WGS) entry which is preliminary data.</text>
</comment>
<dbReference type="InterPro" id="IPR000297">
    <property type="entry name" value="PPIase_PpiC"/>
</dbReference>
<evidence type="ECO:0000256" key="3">
    <source>
        <dbReference type="ARBA" id="ARBA00022729"/>
    </source>
</evidence>
<reference evidence="8" key="1">
    <citation type="journal article" date="2020" name="mSystems">
        <title>Genome- and Community-Level Interaction Insights into Carbon Utilization and Element Cycling Functions of Hydrothermarchaeota in Hydrothermal Sediment.</title>
        <authorList>
            <person name="Zhou Z."/>
            <person name="Liu Y."/>
            <person name="Xu W."/>
            <person name="Pan J."/>
            <person name="Luo Z.H."/>
            <person name="Li M."/>
        </authorList>
    </citation>
    <scope>NUCLEOTIDE SEQUENCE [LARGE SCALE GENOMIC DNA]</scope>
    <source>
        <strain evidence="8">SpSt-697</strain>
    </source>
</reference>
<dbReference type="PANTHER" id="PTHR47245">
    <property type="entry name" value="PEPTIDYLPROLYL ISOMERASE"/>
    <property type="match status" value="1"/>
</dbReference>
<dbReference type="InterPro" id="IPR046357">
    <property type="entry name" value="PPIase_dom_sf"/>
</dbReference>
<organism evidence="8">
    <name type="scientific">candidate division WOR-3 bacterium</name>
    <dbReference type="NCBI Taxonomy" id="2052148"/>
    <lineage>
        <taxon>Bacteria</taxon>
        <taxon>Bacteria division WOR-3</taxon>
    </lineage>
</organism>
<dbReference type="InterPro" id="IPR027304">
    <property type="entry name" value="Trigger_fact/SurA_dom_sf"/>
</dbReference>
<evidence type="ECO:0000256" key="2">
    <source>
        <dbReference type="ARBA" id="ARBA00013194"/>
    </source>
</evidence>
<dbReference type="EC" id="5.2.1.8" evidence="2"/>
<protein>
    <recommendedName>
        <fullName evidence="2">peptidylprolyl isomerase</fullName>
        <ecNumber evidence="2">5.2.1.8</ecNumber>
    </recommendedName>
</protein>
<dbReference type="SUPFAM" id="SSF109998">
    <property type="entry name" value="Triger factor/SurA peptide-binding domain-like"/>
    <property type="match status" value="1"/>
</dbReference>
<sequence length="595" mass="69926">MLSISKIRKNMRTIMLIVAIAFVGGFLLSELWLVLREGGFKKNPIRKGIIGYVGKRPIKIDEYQNVFNYLLYKYLRTNRIKNISEAERLNLQEEAFKYLIENKTWQEILKSTNITVTNEELFEIMKANPPEELKNLPELKDSLGNFDYQKYYQLLINPQNQAYFAAYAQELLDFLPKEKFRLDLEAAIQIPTKEAEFFTELQKTRIVATHIFVPLLLPEDTFPISEKELKNYYNKHKKDFKIPKMAQLKYIEIPMEITSADSQEAISIINDAYEELKKGEDFGICMVDFSEFAEDTAGSWYSLKDFDSVSKRIIQNLKINEFSLPFLKGDTWEIVQLREKKNDSVKIRTIGVKIKVSSSTIEALLDTLEKFREEAKEKNFDTLALKYFNQYPRPITITEGRPVFWLRLSSPSQLENFAFNSKIGSVSPPIKTANSYLVFYLEKINKESYQPFERLKTSLAYKIRREKAKEKQRKIAEEIRELLLKNVPTDSIQLKYPFVEINLKEDFMNFEYCVRTRGPEFAGATYALNPGEISPVIEVDWGFYIIKCEEKNVLGDIPIDNYRNQKTNQLLQYLWQEFVKEPKVKDFRHFLYEKE</sequence>
<proteinExistence type="predicted"/>
<evidence type="ECO:0000313" key="8">
    <source>
        <dbReference type="EMBL" id="HGK63691.1"/>
    </source>
</evidence>
<dbReference type="InterPro" id="IPR050245">
    <property type="entry name" value="PrsA_foldase"/>
</dbReference>
<dbReference type="GO" id="GO:0003755">
    <property type="term" value="F:peptidyl-prolyl cis-trans isomerase activity"/>
    <property type="evidence" value="ECO:0007669"/>
    <property type="project" value="UniProtKB-KW"/>
</dbReference>
<keyword evidence="5 6" id="KW-0413">Isomerase</keyword>
<gene>
    <name evidence="8" type="ORF">ENU74_03775</name>
</gene>
<keyword evidence="4 6" id="KW-0697">Rotamase</keyword>
<evidence type="ECO:0000259" key="7">
    <source>
        <dbReference type="PROSITE" id="PS50198"/>
    </source>
</evidence>
<feature type="domain" description="PpiC" evidence="7">
    <location>
        <begin position="342"/>
        <end position="443"/>
    </location>
</feature>
<evidence type="ECO:0000256" key="6">
    <source>
        <dbReference type="PROSITE-ProRule" id="PRU00278"/>
    </source>
</evidence>
<dbReference type="PROSITE" id="PS50198">
    <property type="entry name" value="PPIC_PPIASE_2"/>
    <property type="match status" value="1"/>
</dbReference>
<dbReference type="SUPFAM" id="SSF54534">
    <property type="entry name" value="FKBP-like"/>
    <property type="match status" value="3"/>
</dbReference>
<dbReference type="AlphaFoldDB" id="A0A7V4E2U2"/>
<dbReference type="PANTHER" id="PTHR47245:SF1">
    <property type="entry name" value="FOLDASE PROTEIN PRSA"/>
    <property type="match status" value="1"/>
</dbReference>
<dbReference type="EMBL" id="DTDR01000098">
    <property type="protein sequence ID" value="HGK63691.1"/>
    <property type="molecule type" value="Genomic_DNA"/>
</dbReference>
<name>A0A7V4E2U2_UNCW3</name>
<dbReference type="Gene3D" id="3.10.50.40">
    <property type="match status" value="3"/>
</dbReference>
<evidence type="ECO:0000256" key="4">
    <source>
        <dbReference type="ARBA" id="ARBA00023110"/>
    </source>
</evidence>
<dbReference type="Pfam" id="PF13145">
    <property type="entry name" value="Rotamase_2"/>
    <property type="match status" value="2"/>
</dbReference>
<accession>A0A7V4E2U2</accession>
<comment type="catalytic activity">
    <reaction evidence="1">
        <text>[protein]-peptidylproline (omega=180) = [protein]-peptidylproline (omega=0)</text>
        <dbReference type="Rhea" id="RHEA:16237"/>
        <dbReference type="Rhea" id="RHEA-COMP:10747"/>
        <dbReference type="Rhea" id="RHEA-COMP:10748"/>
        <dbReference type="ChEBI" id="CHEBI:83833"/>
        <dbReference type="ChEBI" id="CHEBI:83834"/>
        <dbReference type="EC" id="5.2.1.8"/>
    </reaction>
</comment>
<evidence type="ECO:0000256" key="1">
    <source>
        <dbReference type="ARBA" id="ARBA00000971"/>
    </source>
</evidence>
<keyword evidence="3" id="KW-0732">Signal</keyword>